<feature type="transmembrane region" description="Helical" evidence="1">
    <location>
        <begin position="7"/>
        <end position="25"/>
    </location>
</feature>
<keyword evidence="1" id="KW-0472">Membrane</keyword>
<protein>
    <submittedName>
        <fullName evidence="3">Uncharacterized protein</fullName>
    </submittedName>
</protein>
<organism evidence="2 3">
    <name type="scientific">Meloidogyne hapla</name>
    <name type="common">Root-knot nematode worm</name>
    <dbReference type="NCBI Taxonomy" id="6305"/>
    <lineage>
        <taxon>Eukaryota</taxon>
        <taxon>Metazoa</taxon>
        <taxon>Ecdysozoa</taxon>
        <taxon>Nematoda</taxon>
        <taxon>Chromadorea</taxon>
        <taxon>Rhabditida</taxon>
        <taxon>Tylenchina</taxon>
        <taxon>Tylenchomorpha</taxon>
        <taxon>Tylenchoidea</taxon>
        <taxon>Meloidogynidae</taxon>
        <taxon>Meloidogyninae</taxon>
        <taxon>Meloidogyne</taxon>
    </lineage>
</organism>
<evidence type="ECO:0000256" key="1">
    <source>
        <dbReference type="SAM" id="Phobius"/>
    </source>
</evidence>
<keyword evidence="1" id="KW-0812">Transmembrane</keyword>
<accession>A0A1I8BQU6</accession>
<name>A0A1I8BQU6_MELHA</name>
<sequence>MNKNSRLVVYCSVGISSIYSFFILWQCWQICITIPKTYVICSISDCYQKDVGQLV</sequence>
<evidence type="ECO:0000313" key="2">
    <source>
        <dbReference type="Proteomes" id="UP000095281"/>
    </source>
</evidence>
<proteinExistence type="predicted"/>
<keyword evidence="2" id="KW-1185">Reference proteome</keyword>
<reference evidence="3" key="1">
    <citation type="submission" date="2016-11" db="UniProtKB">
        <authorList>
            <consortium name="WormBaseParasite"/>
        </authorList>
    </citation>
    <scope>IDENTIFICATION</scope>
</reference>
<dbReference type="AlphaFoldDB" id="A0A1I8BQU6"/>
<evidence type="ECO:0000313" key="3">
    <source>
        <dbReference type="WBParaSite" id="MhA1_Contig448.frz3.gene14"/>
    </source>
</evidence>
<keyword evidence="1" id="KW-1133">Transmembrane helix</keyword>
<dbReference type="Proteomes" id="UP000095281">
    <property type="component" value="Unplaced"/>
</dbReference>
<dbReference type="WBParaSite" id="MhA1_Contig448.frz3.gene14">
    <property type="protein sequence ID" value="MhA1_Contig448.frz3.gene14"/>
    <property type="gene ID" value="MhA1_Contig448.frz3.gene14"/>
</dbReference>